<name>A0A4Q2D494_9AGAR</name>
<gene>
    <name evidence="1" type="ORF">EST38_g12700</name>
</gene>
<dbReference type="Proteomes" id="UP000290288">
    <property type="component" value="Unassembled WGS sequence"/>
</dbReference>
<dbReference type="AlphaFoldDB" id="A0A4Q2D494"/>
<comment type="caution">
    <text evidence="1">The sequence shown here is derived from an EMBL/GenBank/DDBJ whole genome shotgun (WGS) entry which is preliminary data.</text>
</comment>
<organism evidence="1 2">
    <name type="scientific">Candolleomyces aberdarensis</name>
    <dbReference type="NCBI Taxonomy" id="2316362"/>
    <lineage>
        <taxon>Eukaryota</taxon>
        <taxon>Fungi</taxon>
        <taxon>Dikarya</taxon>
        <taxon>Basidiomycota</taxon>
        <taxon>Agaricomycotina</taxon>
        <taxon>Agaricomycetes</taxon>
        <taxon>Agaricomycetidae</taxon>
        <taxon>Agaricales</taxon>
        <taxon>Agaricineae</taxon>
        <taxon>Psathyrellaceae</taxon>
        <taxon>Candolleomyces</taxon>
    </lineage>
</organism>
<protein>
    <recommendedName>
        <fullName evidence="3">F-box domain-containing protein</fullName>
    </recommendedName>
</protein>
<dbReference type="OrthoDB" id="2847287at2759"/>
<accession>A0A4Q2D494</accession>
<dbReference type="EMBL" id="SDEE01000997">
    <property type="protein sequence ID" value="RXW13154.1"/>
    <property type="molecule type" value="Genomic_DNA"/>
</dbReference>
<reference evidence="1 2" key="1">
    <citation type="submission" date="2019-01" db="EMBL/GenBank/DDBJ databases">
        <title>Draft genome sequence of Psathyrella aberdarensis IHI B618.</title>
        <authorList>
            <person name="Buettner E."/>
            <person name="Kellner H."/>
        </authorList>
    </citation>
    <scope>NUCLEOTIDE SEQUENCE [LARGE SCALE GENOMIC DNA]</scope>
    <source>
        <strain evidence="1 2">IHI B618</strain>
    </source>
</reference>
<evidence type="ECO:0008006" key="3">
    <source>
        <dbReference type="Google" id="ProtNLM"/>
    </source>
</evidence>
<proteinExistence type="predicted"/>
<sequence>MPSRTFSITTSPLPKLKQYFKQGQPQTPAIGSQTPSYIEALPSHVVHEIGVQCESLCDVLSLSLCSSRMRSLLAPYLYSNVELKTNKQCKSTLVFLSKHPEIARYVRRLVVSPNKLEWTVPGEEIHEGLVADLITRISPNLRSLETFLWEGWEMPTEDLWASLRKS</sequence>
<evidence type="ECO:0000313" key="1">
    <source>
        <dbReference type="EMBL" id="RXW13154.1"/>
    </source>
</evidence>
<keyword evidence="2" id="KW-1185">Reference proteome</keyword>
<evidence type="ECO:0000313" key="2">
    <source>
        <dbReference type="Proteomes" id="UP000290288"/>
    </source>
</evidence>